<dbReference type="GO" id="GO:0006412">
    <property type="term" value="P:translation"/>
    <property type="evidence" value="ECO:0007669"/>
    <property type="project" value="InterPro"/>
</dbReference>
<evidence type="ECO:0000256" key="1">
    <source>
        <dbReference type="ARBA" id="ARBA00007116"/>
    </source>
</evidence>
<comment type="caution">
    <text evidence="4">The sequence shown here is derived from an EMBL/GenBank/DDBJ whole genome shotgun (WGS) entry which is preliminary data.</text>
</comment>
<dbReference type="GO" id="GO:0005840">
    <property type="term" value="C:ribosome"/>
    <property type="evidence" value="ECO:0007669"/>
    <property type="project" value="UniProtKB-KW"/>
</dbReference>
<dbReference type="PANTHER" id="PTHR12899">
    <property type="entry name" value="39S RIBOSOMAL PROTEIN L18, MITOCHONDRIAL"/>
    <property type="match status" value="1"/>
</dbReference>
<dbReference type="Proteomes" id="UP000315689">
    <property type="component" value="Unassembled WGS sequence"/>
</dbReference>
<protein>
    <submittedName>
        <fullName evidence="4">50S ribosomal protein L18</fullName>
    </submittedName>
</protein>
<organism evidence="4 5">
    <name type="scientific">Candidatus Berkelbacteria bacterium Licking1014_7</name>
    <dbReference type="NCBI Taxonomy" id="2017147"/>
    <lineage>
        <taxon>Bacteria</taxon>
        <taxon>Candidatus Berkelbacteria</taxon>
    </lineage>
</organism>
<dbReference type="CDD" id="cd00432">
    <property type="entry name" value="Ribosomal_L18_L5e"/>
    <property type="match status" value="1"/>
</dbReference>
<gene>
    <name evidence="4" type="ORF">CEN89_56</name>
</gene>
<dbReference type="AlphaFoldDB" id="A0A554LKI9"/>
<keyword evidence="2 4" id="KW-0689">Ribosomal protein</keyword>
<proteinExistence type="inferred from homology"/>
<reference evidence="4 5" key="1">
    <citation type="submission" date="2017-07" db="EMBL/GenBank/DDBJ databases">
        <title>Mechanisms for carbon and nitrogen cycling indicate functional differentiation within the Candidate Phyla Radiation.</title>
        <authorList>
            <person name="Danczak R.E."/>
            <person name="Johnston M.D."/>
            <person name="Kenah C."/>
            <person name="Slattery M."/>
            <person name="Wrighton K.C."/>
            <person name="Wilkins M.J."/>
        </authorList>
    </citation>
    <scope>NUCLEOTIDE SEQUENCE [LARGE SCALE GENOMIC DNA]</scope>
    <source>
        <strain evidence="4">Licking1014_7</strain>
    </source>
</reference>
<dbReference type="EMBL" id="VMGK01000002">
    <property type="protein sequence ID" value="TSC93381.1"/>
    <property type="molecule type" value="Genomic_DNA"/>
</dbReference>
<dbReference type="InterPro" id="IPR057268">
    <property type="entry name" value="Ribosomal_L18"/>
</dbReference>
<dbReference type="GO" id="GO:0008097">
    <property type="term" value="F:5S rRNA binding"/>
    <property type="evidence" value="ECO:0007669"/>
    <property type="project" value="TreeGrafter"/>
</dbReference>
<evidence type="ECO:0000256" key="2">
    <source>
        <dbReference type="ARBA" id="ARBA00022980"/>
    </source>
</evidence>
<dbReference type="GO" id="GO:0005737">
    <property type="term" value="C:cytoplasm"/>
    <property type="evidence" value="ECO:0007669"/>
    <property type="project" value="UniProtKB-ARBA"/>
</dbReference>
<dbReference type="GO" id="GO:0003735">
    <property type="term" value="F:structural constituent of ribosome"/>
    <property type="evidence" value="ECO:0007669"/>
    <property type="project" value="InterPro"/>
</dbReference>
<accession>A0A554LKI9</accession>
<sequence length="94" mass="10626">MSNKKQYKLTISKSLKHISGQVADLSGFVVASATSKGKQKNGAKLSIAYEIGKDLAQKIQDKKITNIFFDRKKQKYHGRIKNFIQALRDTKIKI</sequence>
<keyword evidence="3" id="KW-0687">Ribonucleoprotein</keyword>
<dbReference type="GO" id="GO:1990904">
    <property type="term" value="C:ribonucleoprotein complex"/>
    <property type="evidence" value="ECO:0007669"/>
    <property type="project" value="UniProtKB-KW"/>
</dbReference>
<evidence type="ECO:0000313" key="5">
    <source>
        <dbReference type="Proteomes" id="UP000315689"/>
    </source>
</evidence>
<dbReference type="Gene3D" id="3.30.420.100">
    <property type="match status" value="1"/>
</dbReference>
<name>A0A554LKI9_9BACT</name>
<dbReference type="SUPFAM" id="SSF53137">
    <property type="entry name" value="Translational machinery components"/>
    <property type="match status" value="1"/>
</dbReference>
<dbReference type="Pfam" id="PF00861">
    <property type="entry name" value="Ribosomal_L18p"/>
    <property type="match status" value="1"/>
</dbReference>
<dbReference type="InterPro" id="IPR005484">
    <property type="entry name" value="Ribosomal_uL18_bac/plant/anim"/>
</dbReference>
<comment type="similarity">
    <text evidence="1">Belongs to the universal ribosomal protein uL18 family.</text>
</comment>
<evidence type="ECO:0000313" key="4">
    <source>
        <dbReference type="EMBL" id="TSC93381.1"/>
    </source>
</evidence>
<dbReference type="PANTHER" id="PTHR12899:SF3">
    <property type="entry name" value="LARGE RIBOSOMAL SUBUNIT PROTEIN UL18M"/>
    <property type="match status" value="1"/>
</dbReference>
<evidence type="ECO:0000256" key="3">
    <source>
        <dbReference type="ARBA" id="ARBA00023274"/>
    </source>
</evidence>